<proteinExistence type="predicted"/>
<accession>A0ACC2B4K1</accession>
<dbReference type="EMBL" id="CM055109">
    <property type="protein sequence ID" value="KAJ7524289.1"/>
    <property type="molecule type" value="Genomic_DNA"/>
</dbReference>
<comment type="caution">
    <text evidence="1">The sequence shown here is derived from an EMBL/GenBank/DDBJ whole genome shotgun (WGS) entry which is preliminary data.</text>
</comment>
<gene>
    <name evidence="1" type="ORF">O6H91_18G085600</name>
</gene>
<protein>
    <submittedName>
        <fullName evidence="1">Uncharacterized protein</fullName>
    </submittedName>
</protein>
<dbReference type="Proteomes" id="UP001162992">
    <property type="component" value="Chromosome 18"/>
</dbReference>
<keyword evidence="2" id="KW-1185">Reference proteome</keyword>
<reference evidence="2" key="1">
    <citation type="journal article" date="2024" name="Proc. Natl. Acad. Sci. U.S.A.">
        <title>Extraordinary preservation of gene collinearity over three hundred million years revealed in homosporous lycophytes.</title>
        <authorList>
            <person name="Li C."/>
            <person name="Wickell D."/>
            <person name="Kuo L.Y."/>
            <person name="Chen X."/>
            <person name="Nie B."/>
            <person name="Liao X."/>
            <person name="Peng D."/>
            <person name="Ji J."/>
            <person name="Jenkins J."/>
            <person name="Williams M."/>
            <person name="Shu S."/>
            <person name="Plott C."/>
            <person name="Barry K."/>
            <person name="Rajasekar S."/>
            <person name="Grimwood J."/>
            <person name="Han X."/>
            <person name="Sun S."/>
            <person name="Hou Z."/>
            <person name="He W."/>
            <person name="Dai G."/>
            <person name="Sun C."/>
            <person name="Schmutz J."/>
            <person name="Leebens-Mack J.H."/>
            <person name="Li F.W."/>
            <person name="Wang L."/>
        </authorList>
    </citation>
    <scope>NUCLEOTIDE SEQUENCE [LARGE SCALE GENOMIC DNA]</scope>
    <source>
        <strain evidence="2">cv. PW_Plant_1</strain>
    </source>
</reference>
<name>A0ACC2B4K1_DIPCM</name>
<evidence type="ECO:0000313" key="2">
    <source>
        <dbReference type="Proteomes" id="UP001162992"/>
    </source>
</evidence>
<sequence length="297" mass="32663">MIIFSKAFSQKEHTKIVPPVSGGGLSEDGRYSYGYSSLCGKRAYMEDCFEARISRVTNQMVGLFGVFDGHGGARAAEYVKHNLFDNLLNHPQFVTDAKEAIAEVYRQTDLDYLKSVENNPERDAGSTASTAVLVGDRLIVANLGDSRVVLCKGGQAVPLSTDHKPNRLDERQRIEEAGGVVLWAGTWRVGGILAVSRAFGDRSLKKYISADPEIQEEVIKEDVEFLILASDGLWDVITNKDAVTLVRTIPDPESAARRLSDEASRKGSADNITTIVVRFHHEVPFPLQSLMAPEPEL</sequence>
<organism evidence="1 2">
    <name type="scientific">Diphasiastrum complanatum</name>
    <name type="common">Issler's clubmoss</name>
    <name type="synonym">Lycopodium complanatum</name>
    <dbReference type="NCBI Taxonomy" id="34168"/>
    <lineage>
        <taxon>Eukaryota</taxon>
        <taxon>Viridiplantae</taxon>
        <taxon>Streptophyta</taxon>
        <taxon>Embryophyta</taxon>
        <taxon>Tracheophyta</taxon>
        <taxon>Lycopodiopsida</taxon>
        <taxon>Lycopodiales</taxon>
        <taxon>Lycopodiaceae</taxon>
        <taxon>Lycopodioideae</taxon>
        <taxon>Diphasiastrum</taxon>
    </lineage>
</organism>
<evidence type="ECO:0000313" key="1">
    <source>
        <dbReference type="EMBL" id="KAJ7524289.1"/>
    </source>
</evidence>